<name>A0A7L4ZFG6_9FLAO</name>
<organism evidence="1 2">
    <name type="scientific">Kordia antarctica</name>
    <dbReference type="NCBI Taxonomy" id="1218801"/>
    <lineage>
        <taxon>Bacteria</taxon>
        <taxon>Pseudomonadati</taxon>
        <taxon>Bacteroidota</taxon>
        <taxon>Flavobacteriia</taxon>
        <taxon>Flavobacteriales</taxon>
        <taxon>Flavobacteriaceae</taxon>
        <taxon>Kordia</taxon>
    </lineage>
</organism>
<accession>A0A7L4ZFG6</accession>
<dbReference type="EMBL" id="CP019288">
    <property type="protein sequence ID" value="QHI35355.1"/>
    <property type="molecule type" value="Genomic_DNA"/>
</dbReference>
<gene>
    <name evidence="1" type="ORF">IMCC3317_07010</name>
</gene>
<evidence type="ECO:0000313" key="2">
    <source>
        <dbReference type="Proteomes" id="UP000464657"/>
    </source>
</evidence>
<dbReference type="RefSeq" id="WP_160128102.1">
    <property type="nucleotide sequence ID" value="NZ_CP019288.1"/>
</dbReference>
<dbReference type="AlphaFoldDB" id="A0A7L4ZFG6"/>
<reference evidence="1 2" key="1">
    <citation type="journal article" date="2013" name="Int. J. Syst. Evol. Microbiol.">
        <title>Kordia antarctica sp. nov., isolated from Antarctic seawater.</title>
        <authorList>
            <person name="Baek K."/>
            <person name="Choi A."/>
            <person name="Kang I."/>
            <person name="Lee K."/>
            <person name="Cho J.C."/>
        </authorList>
    </citation>
    <scope>NUCLEOTIDE SEQUENCE [LARGE SCALE GENOMIC DNA]</scope>
    <source>
        <strain evidence="1 2">IMCC3317</strain>
    </source>
</reference>
<dbReference type="Proteomes" id="UP000464657">
    <property type="component" value="Chromosome"/>
</dbReference>
<keyword evidence="2" id="KW-1185">Reference proteome</keyword>
<proteinExistence type="predicted"/>
<sequence>MKKRNLKTLKLLKETVSSLATEAITGGTMGSGMCTSSNNYQCHFQCATAPADGC</sequence>
<evidence type="ECO:0000313" key="1">
    <source>
        <dbReference type="EMBL" id="QHI35355.1"/>
    </source>
</evidence>
<dbReference type="KEGG" id="kan:IMCC3317_07010"/>
<protein>
    <submittedName>
        <fullName evidence="1">Uncharacterized protein</fullName>
    </submittedName>
</protein>